<protein>
    <submittedName>
        <fullName evidence="1">Uncharacterized protein</fullName>
    </submittedName>
</protein>
<comment type="caution">
    <text evidence="1">The sequence shown here is derived from an EMBL/GenBank/DDBJ whole genome shotgun (WGS) entry which is preliminary data.</text>
</comment>
<dbReference type="Proteomes" id="UP000294335">
    <property type="component" value="Unassembled WGS sequence"/>
</dbReference>
<reference evidence="1 2" key="1">
    <citation type="submission" date="2018-02" db="EMBL/GenBank/DDBJ databases">
        <authorList>
            <person name="Dubost A."/>
        </authorList>
    </citation>
    <scope>NUCLEOTIDE SEQUENCE [LARGE SCALE GENOMIC DNA]</scope>
    <source>
        <strain evidence="2">JV551A3</strain>
    </source>
</reference>
<evidence type="ECO:0000313" key="1">
    <source>
        <dbReference type="EMBL" id="SPO58631.1"/>
    </source>
</evidence>
<sequence length="102" mass="11484">MGSNPAECAIPLTKPALRGLCRFCKPVAACPHYFVWCLSQPALVLMALPDWIHLPRIVALCLILQMDRRKVNHTLQGIRNENAETLSGLDYRRHPRGLPGDR</sequence>
<name>A0AAQ1P3S1_9PSED</name>
<keyword evidence="2" id="KW-1185">Reference proteome</keyword>
<accession>A0AAQ1P3S1</accession>
<dbReference type="EMBL" id="OPYN01000019">
    <property type="protein sequence ID" value="SPO58631.1"/>
    <property type="molecule type" value="Genomic_DNA"/>
</dbReference>
<gene>
    <name evidence="1" type="ORF">JV551A3_V1_190015</name>
</gene>
<proteinExistence type="predicted"/>
<organism evidence="1 2">
    <name type="scientific">Pseudomonas inefficax</name>
    <dbReference type="NCBI Taxonomy" id="2078786"/>
    <lineage>
        <taxon>Bacteria</taxon>
        <taxon>Pseudomonadati</taxon>
        <taxon>Pseudomonadota</taxon>
        <taxon>Gammaproteobacteria</taxon>
        <taxon>Pseudomonadales</taxon>
        <taxon>Pseudomonadaceae</taxon>
        <taxon>Pseudomonas</taxon>
    </lineage>
</organism>
<evidence type="ECO:0000313" key="2">
    <source>
        <dbReference type="Proteomes" id="UP000294335"/>
    </source>
</evidence>
<dbReference type="AlphaFoldDB" id="A0AAQ1P3S1"/>